<comment type="caution">
    <text evidence="1">The sequence shown here is derived from an EMBL/GenBank/DDBJ whole genome shotgun (WGS) entry which is preliminary data.</text>
</comment>
<evidence type="ECO:0000313" key="1">
    <source>
        <dbReference type="EMBL" id="GGR13339.1"/>
    </source>
</evidence>
<gene>
    <name evidence="1" type="ORF">GCM10008957_27870</name>
</gene>
<name>A0A918CBV0_9DEIO</name>
<dbReference type="Proteomes" id="UP000603865">
    <property type="component" value="Unassembled WGS sequence"/>
</dbReference>
<evidence type="ECO:0000313" key="2">
    <source>
        <dbReference type="Proteomes" id="UP000603865"/>
    </source>
</evidence>
<dbReference type="EMBL" id="BMQL01000015">
    <property type="protein sequence ID" value="GGR13339.1"/>
    <property type="molecule type" value="Genomic_DNA"/>
</dbReference>
<sequence>MANLLLRATTTEELYPALARVLDGRIVASEHDGQTHYLAVERQGITTAVILRVTPLQDALPDGSNVAVCVQGERDNPQAARASHAITKQLSAELFAGLSPWRVRCAEWQARVKRAALGQELLGEYPEADGFISYNPAAKEAFAADARRYLKRVLKELGWVGTVRFNPGGIAVSGEVMLRASVPNASCSLFVELSCCLYAPLPISPSGVAIMWRLEPLEGPSRFERPYGNRWCSWQATSDDLVARIQRAVAAFDLPQSA</sequence>
<dbReference type="RefSeq" id="WP_189091122.1">
    <property type="nucleotide sequence ID" value="NZ_BMQL01000015.1"/>
</dbReference>
<reference evidence="1" key="1">
    <citation type="journal article" date="2014" name="Int. J. Syst. Evol. Microbiol.">
        <title>Complete genome sequence of Corynebacterium casei LMG S-19264T (=DSM 44701T), isolated from a smear-ripened cheese.</title>
        <authorList>
            <consortium name="US DOE Joint Genome Institute (JGI-PGF)"/>
            <person name="Walter F."/>
            <person name="Albersmeier A."/>
            <person name="Kalinowski J."/>
            <person name="Ruckert C."/>
        </authorList>
    </citation>
    <scope>NUCLEOTIDE SEQUENCE</scope>
    <source>
        <strain evidence="1">JCM 31311</strain>
    </source>
</reference>
<organism evidence="1 2">
    <name type="scientific">Deinococcus ruber</name>
    <dbReference type="NCBI Taxonomy" id="1848197"/>
    <lineage>
        <taxon>Bacteria</taxon>
        <taxon>Thermotogati</taxon>
        <taxon>Deinococcota</taxon>
        <taxon>Deinococci</taxon>
        <taxon>Deinococcales</taxon>
        <taxon>Deinococcaceae</taxon>
        <taxon>Deinococcus</taxon>
    </lineage>
</organism>
<protein>
    <submittedName>
        <fullName evidence="1">Uncharacterized protein</fullName>
    </submittedName>
</protein>
<keyword evidence="2" id="KW-1185">Reference proteome</keyword>
<reference evidence="1" key="2">
    <citation type="submission" date="2020-09" db="EMBL/GenBank/DDBJ databases">
        <authorList>
            <person name="Sun Q."/>
            <person name="Ohkuma M."/>
        </authorList>
    </citation>
    <scope>NUCLEOTIDE SEQUENCE</scope>
    <source>
        <strain evidence="1">JCM 31311</strain>
    </source>
</reference>
<accession>A0A918CBV0</accession>
<dbReference type="AlphaFoldDB" id="A0A918CBV0"/>
<proteinExistence type="predicted"/>